<sequence>MTLYMPLFSCCKTLRTLIQLHAHLLYSGFRYDPQATTKLIESYAQMGSLQSARLVFETFKNPDPFMWGVLIKCHVWSHFYGEALSFYKEMLLSGTQLSRFIFPSVLRACAGLGDLGFGAKVHGRIIKSGYEGDDVIETSLLVTYGELGCRNDARKVFDYMPTRDLVSWSTMISCYVDNGEASLGMEMFRLLGYEGFELDSVTMLSVVEACSELRSSRLASSVHGYILQRRIETCGSLDNSLIVMYSKCDDLYSAERIFMNVDTFNVTSCTAMISSYNRSGRFRNALEVFFKMLDSKVEPNAFNIICVLGSCSGLGCLREGKSAHCYAVRRNMDVEDDYFGPALVELYSECGNLGYCEKFLHANTERNVVSWNMLMSVYNHQGLLNEALLLFVQMHKKRILADSFSLSTSISACGDIGSLVLGNQIHGHAIKRGFLNEFVLNALIDMYSKCGCLDKAYSIFDDIKHKSIIAWNSMICGFSHNGNSLEAIKLFDEMCLNHIGIDEVTLLCAVQACSQIGNLRKGKWIHHKLIVDGIVIDPFVDTALIDMYCKCGDLRAAQRVFHSMSERSVVSWSAMISGYGMNGAVDSAIACFAEMVNLGIKPNSVTFTNILAACSHSGYVEEGKSYFDSMREFSVEPKWEHFACVVDLLSRSGDLEEAYRIINTMPFPADATIWGAFLNGCRIHQRIDMIERIRNDLSNMITNDTGYYTLLSNIYAEEGKWGASTEVRSVMKSTSLKKVPGYSTIEVDRRVYRFGAGDTSSWQMKEIYDVLENIQSLALQQGYRDHNYTTAFDFYEGNNVENEGRGLATAYRTISTSMKTLPIKSEELSYKSCYL</sequence>
<dbReference type="PANTHER" id="PTHR47926:SF344">
    <property type="entry name" value="OS07G0636900 PROTEIN"/>
    <property type="match status" value="1"/>
</dbReference>
<evidence type="ECO:0000256" key="2">
    <source>
        <dbReference type="ARBA" id="ARBA00061659"/>
    </source>
</evidence>
<dbReference type="AlphaFoldDB" id="A0AAV8U8X7"/>
<dbReference type="EMBL" id="JAIWQS010000001">
    <property type="protein sequence ID" value="KAJ8774539.1"/>
    <property type="molecule type" value="Genomic_DNA"/>
</dbReference>
<comment type="similarity">
    <text evidence="2">Belongs to the PPR family. PCMP-E subfamily.</text>
</comment>
<feature type="repeat" description="PPR" evidence="3">
    <location>
        <begin position="436"/>
        <end position="470"/>
    </location>
</feature>
<dbReference type="GO" id="GO:0009451">
    <property type="term" value="P:RNA modification"/>
    <property type="evidence" value="ECO:0007669"/>
    <property type="project" value="InterPro"/>
</dbReference>
<dbReference type="GO" id="GO:0003723">
    <property type="term" value="F:RNA binding"/>
    <property type="evidence" value="ECO:0007669"/>
    <property type="project" value="InterPro"/>
</dbReference>
<feature type="repeat" description="PPR" evidence="3">
    <location>
        <begin position="265"/>
        <end position="299"/>
    </location>
</feature>
<dbReference type="Gene3D" id="1.25.40.10">
    <property type="entry name" value="Tetratricopeptide repeat domain"/>
    <property type="match status" value="6"/>
</dbReference>
<dbReference type="FunFam" id="1.25.40.10:FF:000344">
    <property type="entry name" value="Pentatricopeptide repeat-containing protein"/>
    <property type="match status" value="1"/>
</dbReference>
<accession>A0AAV8U8X7</accession>
<evidence type="ECO:0000313" key="4">
    <source>
        <dbReference type="EMBL" id="KAJ8774539.1"/>
    </source>
</evidence>
<name>A0AAV8U8X7_9ROSI</name>
<dbReference type="Proteomes" id="UP001159364">
    <property type="component" value="Linkage Group LG01"/>
</dbReference>
<dbReference type="Pfam" id="PF13041">
    <property type="entry name" value="PPR_2"/>
    <property type="match status" value="3"/>
</dbReference>
<protein>
    <recommendedName>
        <fullName evidence="6">Pentatricopeptide repeat-containing protein</fullName>
    </recommendedName>
</protein>
<feature type="repeat" description="PPR" evidence="3">
    <location>
        <begin position="537"/>
        <end position="567"/>
    </location>
</feature>
<dbReference type="PANTHER" id="PTHR47926">
    <property type="entry name" value="PENTATRICOPEPTIDE REPEAT-CONTAINING PROTEIN"/>
    <property type="match status" value="1"/>
</dbReference>
<evidence type="ECO:0000256" key="3">
    <source>
        <dbReference type="PROSITE-ProRule" id="PRU00708"/>
    </source>
</evidence>
<proteinExistence type="inferred from homology"/>
<dbReference type="InterPro" id="IPR002885">
    <property type="entry name" value="PPR_rpt"/>
</dbReference>
<gene>
    <name evidence="4" type="ORF">K2173_016985</name>
</gene>
<dbReference type="Pfam" id="PF20431">
    <property type="entry name" value="E_motif"/>
    <property type="match status" value="1"/>
</dbReference>
<feature type="repeat" description="PPR" evidence="3">
    <location>
        <begin position="367"/>
        <end position="401"/>
    </location>
</feature>
<dbReference type="InterPro" id="IPR046960">
    <property type="entry name" value="PPR_At4g14850-like_plant"/>
</dbReference>
<dbReference type="Pfam" id="PF01535">
    <property type="entry name" value="PPR"/>
    <property type="match status" value="3"/>
</dbReference>
<dbReference type="FunFam" id="1.25.40.10:FF:000031">
    <property type="entry name" value="Pentatricopeptide repeat-containing protein mitochondrial"/>
    <property type="match status" value="1"/>
</dbReference>
<dbReference type="NCBIfam" id="TIGR00756">
    <property type="entry name" value="PPR"/>
    <property type="match status" value="7"/>
</dbReference>
<reference evidence="4 5" key="1">
    <citation type="submission" date="2021-09" db="EMBL/GenBank/DDBJ databases">
        <title>Genomic insights and catalytic innovation underlie evolution of tropane alkaloids biosynthesis.</title>
        <authorList>
            <person name="Wang Y.-J."/>
            <person name="Tian T."/>
            <person name="Huang J.-P."/>
            <person name="Huang S.-X."/>
        </authorList>
    </citation>
    <scope>NUCLEOTIDE SEQUENCE [LARGE SCALE GENOMIC DNA]</scope>
    <source>
        <strain evidence="4">KIB-2018</strain>
        <tissue evidence="4">Leaf</tissue>
    </source>
</reference>
<keyword evidence="5" id="KW-1185">Reference proteome</keyword>
<dbReference type="FunFam" id="1.25.40.10:FF:000212">
    <property type="entry name" value="Pentatricopeptide repeat-containing protein At2g03380, mitochondrial"/>
    <property type="match status" value="1"/>
</dbReference>
<feature type="repeat" description="PPR" evidence="3">
    <location>
        <begin position="603"/>
        <end position="637"/>
    </location>
</feature>
<dbReference type="InterPro" id="IPR046848">
    <property type="entry name" value="E_motif"/>
</dbReference>
<evidence type="ECO:0000313" key="5">
    <source>
        <dbReference type="Proteomes" id="UP001159364"/>
    </source>
</evidence>
<feature type="repeat" description="PPR" evidence="3">
    <location>
        <begin position="164"/>
        <end position="198"/>
    </location>
</feature>
<dbReference type="PROSITE" id="PS51375">
    <property type="entry name" value="PPR"/>
    <property type="match status" value="7"/>
</dbReference>
<dbReference type="InterPro" id="IPR011990">
    <property type="entry name" value="TPR-like_helical_dom_sf"/>
</dbReference>
<feature type="repeat" description="PPR" evidence="3">
    <location>
        <begin position="568"/>
        <end position="602"/>
    </location>
</feature>
<evidence type="ECO:0000256" key="1">
    <source>
        <dbReference type="ARBA" id="ARBA00022737"/>
    </source>
</evidence>
<evidence type="ECO:0008006" key="6">
    <source>
        <dbReference type="Google" id="ProtNLM"/>
    </source>
</evidence>
<comment type="caution">
    <text evidence="4">The sequence shown here is derived from an EMBL/GenBank/DDBJ whole genome shotgun (WGS) entry which is preliminary data.</text>
</comment>
<organism evidence="4 5">
    <name type="scientific">Erythroxylum novogranatense</name>
    <dbReference type="NCBI Taxonomy" id="1862640"/>
    <lineage>
        <taxon>Eukaryota</taxon>
        <taxon>Viridiplantae</taxon>
        <taxon>Streptophyta</taxon>
        <taxon>Embryophyta</taxon>
        <taxon>Tracheophyta</taxon>
        <taxon>Spermatophyta</taxon>
        <taxon>Magnoliopsida</taxon>
        <taxon>eudicotyledons</taxon>
        <taxon>Gunneridae</taxon>
        <taxon>Pentapetalae</taxon>
        <taxon>rosids</taxon>
        <taxon>fabids</taxon>
        <taxon>Malpighiales</taxon>
        <taxon>Erythroxylaceae</taxon>
        <taxon>Erythroxylum</taxon>
    </lineage>
</organism>
<keyword evidence="1" id="KW-0677">Repeat</keyword>